<proteinExistence type="predicted"/>
<sequence length="388" mass="40904">MKFVTNLSLAFASAGFMVLAATAEAKAVNLTFDTQIGEPGFGPGQLFVPQGVAYNNADGNIYVSNGRGFDPTPGGAGFLPNVGNRVDVFSPDGTYLRAIGTGVTGQKGAGIDEPGDLKFDTISGNLYVADVFNSEIDVYNPQTGEFVTSFGSFSGQGPGDLFFGPGGIDFDREGNLHVTDFSADVVKVYGRDGELVKTYGGLGNAPGQFDGPAGLAISQNTGNIYINDQFNNRIQVLDSKANPLFAFGTEGTELGQFNEPIGIDVDEFENIYVADSQNSRVQVFDKDGNFLAVFGEPVENAGPPAPGELPFATNPADLEPGKFNWSGGLSYNDSKVYVGDFFTGRVQVLNVEGRDSKKVPEPATMLGLGVFALGAAATKLRKNKQQSA</sequence>
<dbReference type="NCBIfam" id="NF035926">
    <property type="entry name" value="scyF_NHL_VPEP"/>
    <property type="match status" value="1"/>
</dbReference>
<dbReference type="InterPro" id="IPR050952">
    <property type="entry name" value="TRIM-NHL_E3_ligases"/>
</dbReference>
<evidence type="ECO:0000256" key="1">
    <source>
        <dbReference type="ARBA" id="ARBA00022737"/>
    </source>
</evidence>
<feature type="repeat" description="NHL" evidence="2">
    <location>
        <begin position="196"/>
        <end position="240"/>
    </location>
</feature>
<dbReference type="SUPFAM" id="SSF63829">
    <property type="entry name" value="Calcium-dependent phosphotriesterase"/>
    <property type="match status" value="1"/>
</dbReference>
<feature type="repeat" description="NHL" evidence="2">
    <location>
        <begin position="33"/>
        <end position="92"/>
    </location>
</feature>
<feature type="signal peptide" evidence="3">
    <location>
        <begin position="1"/>
        <end position="27"/>
    </location>
</feature>
<evidence type="ECO:0000256" key="2">
    <source>
        <dbReference type="PROSITE-ProRule" id="PRU00504"/>
    </source>
</evidence>
<dbReference type="PANTHER" id="PTHR24104">
    <property type="entry name" value="E3 UBIQUITIN-PROTEIN LIGASE NHLRC1-RELATED"/>
    <property type="match status" value="1"/>
</dbReference>
<dbReference type="Proteomes" id="UP000620559">
    <property type="component" value="Unassembled WGS sequence"/>
</dbReference>
<evidence type="ECO:0000256" key="3">
    <source>
        <dbReference type="SAM" id="SignalP"/>
    </source>
</evidence>
<dbReference type="EMBL" id="JADEWL010000024">
    <property type="protein sequence ID" value="MBE9213039.1"/>
    <property type="molecule type" value="Genomic_DNA"/>
</dbReference>
<evidence type="ECO:0000313" key="5">
    <source>
        <dbReference type="Proteomes" id="UP000620559"/>
    </source>
</evidence>
<dbReference type="Pfam" id="PF01436">
    <property type="entry name" value="NHL"/>
    <property type="match status" value="1"/>
</dbReference>
<dbReference type="Gene3D" id="2.120.10.30">
    <property type="entry name" value="TolB, C-terminal domain"/>
    <property type="match status" value="3"/>
</dbReference>
<keyword evidence="5" id="KW-1185">Reference proteome</keyword>
<accession>A0A8J7F6U5</accession>
<reference evidence="4" key="1">
    <citation type="submission" date="2020-10" db="EMBL/GenBank/DDBJ databases">
        <authorList>
            <person name="Castelo-Branco R."/>
            <person name="Eusebio N."/>
            <person name="Adriana R."/>
            <person name="Vieira A."/>
            <person name="Brugerolle De Fraissinette N."/>
            <person name="Rezende De Castro R."/>
            <person name="Schneider M.P."/>
            <person name="Vasconcelos V."/>
            <person name="Leao P.N."/>
        </authorList>
    </citation>
    <scope>NUCLEOTIDE SEQUENCE</scope>
    <source>
        <strain evidence="4">LEGE 06105</strain>
    </source>
</reference>
<feature type="repeat" description="NHL" evidence="2">
    <location>
        <begin position="244"/>
        <end position="287"/>
    </location>
</feature>
<dbReference type="PANTHER" id="PTHR24104:SF25">
    <property type="entry name" value="PROTEIN LIN-41"/>
    <property type="match status" value="1"/>
</dbReference>
<organism evidence="4 5">
    <name type="scientific">Plectonema cf. radiosum LEGE 06105</name>
    <dbReference type="NCBI Taxonomy" id="945769"/>
    <lineage>
        <taxon>Bacteria</taxon>
        <taxon>Bacillati</taxon>
        <taxon>Cyanobacteriota</taxon>
        <taxon>Cyanophyceae</taxon>
        <taxon>Oscillatoriophycideae</taxon>
        <taxon>Oscillatoriales</taxon>
        <taxon>Microcoleaceae</taxon>
        <taxon>Plectonema</taxon>
    </lineage>
</organism>
<dbReference type="AlphaFoldDB" id="A0A8J7F6U5"/>
<dbReference type="InterPro" id="IPR001258">
    <property type="entry name" value="NHL_repeat"/>
</dbReference>
<evidence type="ECO:0000313" key="4">
    <source>
        <dbReference type="EMBL" id="MBE9213039.1"/>
    </source>
</evidence>
<dbReference type="RefSeq" id="WP_193919535.1">
    <property type="nucleotide sequence ID" value="NZ_JADEWL010000024.1"/>
</dbReference>
<dbReference type="GO" id="GO:0008270">
    <property type="term" value="F:zinc ion binding"/>
    <property type="evidence" value="ECO:0007669"/>
    <property type="project" value="UniProtKB-KW"/>
</dbReference>
<keyword evidence="3" id="KW-0732">Signal</keyword>
<dbReference type="PROSITE" id="PS51125">
    <property type="entry name" value="NHL"/>
    <property type="match status" value="3"/>
</dbReference>
<name>A0A8J7F6U5_9CYAN</name>
<keyword evidence="1" id="KW-0677">Repeat</keyword>
<feature type="chain" id="PRO_5035242522" evidence="3">
    <location>
        <begin position="28"/>
        <end position="388"/>
    </location>
</feature>
<dbReference type="InterPro" id="IPR011042">
    <property type="entry name" value="6-blade_b-propeller_TolB-like"/>
</dbReference>
<comment type="caution">
    <text evidence="4">The sequence shown here is derived from an EMBL/GenBank/DDBJ whole genome shotgun (WGS) entry which is preliminary data.</text>
</comment>
<dbReference type="InterPro" id="IPR013424">
    <property type="entry name" value="Ice-binding_C"/>
</dbReference>
<dbReference type="CDD" id="cd05819">
    <property type="entry name" value="NHL"/>
    <property type="match status" value="1"/>
</dbReference>
<dbReference type="NCBIfam" id="TIGR02595">
    <property type="entry name" value="PEP_CTERM"/>
    <property type="match status" value="1"/>
</dbReference>
<protein>
    <submittedName>
        <fullName evidence="4">Scytonemin biosynthesis PEP-CTERM protein ScyF</fullName>
    </submittedName>
</protein>
<gene>
    <name evidence="4" type="primary">scyF</name>
    <name evidence="4" type="ORF">IQ247_10195</name>
</gene>